<evidence type="ECO:0000313" key="11">
    <source>
        <dbReference type="Proteomes" id="UP000708208"/>
    </source>
</evidence>
<evidence type="ECO:0000256" key="5">
    <source>
        <dbReference type="ARBA" id="ARBA00022692"/>
    </source>
</evidence>
<comment type="similarity">
    <text evidence="2">Belongs to the GOSR1 family.</text>
</comment>
<dbReference type="PANTHER" id="PTHR21094">
    <property type="entry name" value="GOS-28 SNARE- RELATED"/>
    <property type="match status" value="1"/>
</dbReference>
<reference evidence="10" key="1">
    <citation type="submission" date="2021-06" db="EMBL/GenBank/DDBJ databases">
        <authorList>
            <person name="Hodson N. C."/>
            <person name="Mongue J. A."/>
            <person name="Jaron S. K."/>
        </authorList>
    </citation>
    <scope>NUCLEOTIDE SEQUENCE</scope>
</reference>
<evidence type="ECO:0000256" key="6">
    <source>
        <dbReference type="ARBA" id="ARBA00022927"/>
    </source>
</evidence>
<evidence type="ECO:0000256" key="4">
    <source>
        <dbReference type="ARBA" id="ARBA00022448"/>
    </source>
</evidence>
<dbReference type="PANTHER" id="PTHR21094:SF2">
    <property type="entry name" value="GOLGI SNAP RECEPTOR COMPLEX MEMBER 1"/>
    <property type="match status" value="1"/>
</dbReference>
<dbReference type="Pfam" id="PF12352">
    <property type="entry name" value="V-SNARE_C"/>
    <property type="match status" value="1"/>
</dbReference>
<evidence type="ECO:0000256" key="9">
    <source>
        <dbReference type="ARBA" id="ARBA00023136"/>
    </source>
</evidence>
<dbReference type="GO" id="GO:0005484">
    <property type="term" value="F:SNAP receptor activity"/>
    <property type="evidence" value="ECO:0007669"/>
    <property type="project" value="TreeGrafter"/>
</dbReference>
<dbReference type="EMBL" id="CAJVCH010188237">
    <property type="protein sequence ID" value="CAG7730037.1"/>
    <property type="molecule type" value="Genomic_DNA"/>
</dbReference>
<keyword evidence="9" id="KW-0472">Membrane</keyword>
<keyword evidence="6" id="KW-0653">Protein transport</keyword>
<gene>
    <name evidence="10" type="ORF">AFUS01_LOCUS18712</name>
</gene>
<keyword evidence="8" id="KW-0333">Golgi apparatus</keyword>
<evidence type="ECO:0000313" key="10">
    <source>
        <dbReference type="EMBL" id="CAG7730037.1"/>
    </source>
</evidence>
<evidence type="ECO:0000256" key="8">
    <source>
        <dbReference type="ARBA" id="ARBA00023034"/>
    </source>
</evidence>
<keyword evidence="11" id="KW-1185">Reference proteome</keyword>
<keyword evidence="4" id="KW-0813">Transport</keyword>
<dbReference type="GO" id="GO:0006888">
    <property type="term" value="P:endoplasmic reticulum to Golgi vesicle-mediated transport"/>
    <property type="evidence" value="ECO:0007669"/>
    <property type="project" value="InterPro"/>
</dbReference>
<evidence type="ECO:0000256" key="1">
    <source>
        <dbReference type="ARBA" id="ARBA00004409"/>
    </source>
</evidence>
<evidence type="ECO:0000256" key="3">
    <source>
        <dbReference type="ARBA" id="ARBA00015612"/>
    </source>
</evidence>
<name>A0A8J2P8G7_9HEXA</name>
<dbReference type="GO" id="GO:0015031">
    <property type="term" value="P:protein transport"/>
    <property type="evidence" value="ECO:0007669"/>
    <property type="project" value="UniProtKB-KW"/>
</dbReference>
<dbReference type="AlphaFoldDB" id="A0A8J2P8G7"/>
<protein>
    <recommendedName>
        <fullName evidence="3">Golgi SNAP receptor complex member 1</fullName>
    </recommendedName>
</protein>
<evidence type="ECO:0000256" key="7">
    <source>
        <dbReference type="ARBA" id="ARBA00022989"/>
    </source>
</evidence>
<proteinExistence type="inferred from homology"/>
<evidence type="ECO:0000256" key="2">
    <source>
        <dbReference type="ARBA" id="ARBA00008473"/>
    </source>
</evidence>
<sequence>MPNVHKGCALVGLNWKWNVGLEVLGNKGIEIKRVRDSRLHHHFTSRVFIRNVFITHHIFVTVYHLLKYQTVVETEWKLHVRHSLKVGGSGTMDHKYSWEDLRKEALYLENEIDSKLVSYSKIGASTVVYVNESDSDTAPLLSSDRMFESLSEEIQGLLGKLNHVNEEMTTIASSTPGLSTTAVIHTIQRHREIFQDYSQEFRKTQTNLRSRREREELLQGVRKEIDSSKNSLSRRMDLYMKEHDHLKSSERMVDEQISIAIDTKENLISCNQ</sequence>
<dbReference type="GO" id="GO:0000139">
    <property type="term" value="C:Golgi membrane"/>
    <property type="evidence" value="ECO:0007669"/>
    <property type="project" value="UniProtKB-SubCell"/>
</dbReference>
<dbReference type="InterPro" id="IPR023601">
    <property type="entry name" value="Golgi_SNAP_su1"/>
</dbReference>
<dbReference type="Proteomes" id="UP000708208">
    <property type="component" value="Unassembled WGS sequence"/>
</dbReference>
<comment type="subcellular location">
    <subcellularLocation>
        <location evidence="1">Golgi apparatus membrane</location>
        <topology evidence="1">Single-pass type IV membrane protein</topology>
    </subcellularLocation>
</comment>
<keyword evidence="5" id="KW-0812">Transmembrane</keyword>
<comment type="caution">
    <text evidence="10">The sequence shown here is derived from an EMBL/GenBank/DDBJ whole genome shotgun (WGS) entry which is preliminary data.</text>
</comment>
<accession>A0A8J2P8G7</accession>
<dbReference type="OrthoDB" id="422156at2759"/>
<dbReference type="GO" id="GO:0005797">
    <property type="term" value="C:Golgi medial cisterna"/>
    <property type="evidence" value="ECO:0007669"/>
    <property type="project" value="TreeGrafter"/>
</dbReference>
<dbReference type="GO" id="GO:0048219">
    <property type="term" value="P:inter-Golgi cisterna vesicle-mediated transport"/>
    <property type="evidence" value="ECO:0007669"/>
    <property type="project" value="TreeGrafter"/>
</dbReference>
<keyword evidence="7" id="KW-1133">Transmembrane helix</keyword>
<organism evidence="10 11">
    <name type="scientific">Allacma fusca</name>
    <dbReference type="NCBI Taxonomy" id="39272"/>
    <lineage>
        <taxon>Eukaryota</taxon>
        <taxon>Metazoa</taxon>
        <taxon>Ecdysozoa</taxon>
        <taxon>Arthropoda</taxon>
        <taxon>Hexapoda</taxon>
        <taxon>Collembola</taxon>
        <taxon>Symphypleona</taxon>
        <taxon>Sminthuridae</taxon>
        <taxon>Allacma</taxon>
    </lineage>
</organism>
<dbReference type="GO" id="GO:0031201">
    <property type="term" value="C:SNARE complex"/>
    <property type="evidence" value="ECO:0007669"/>
    <property type="project" value="TreeGrafter"/>
</dbReference>
<dbReference type="GO" id="GO:0006906">
    <property type="term" value="P:vesicle fusion"/>
    <property type="evidence" value="ECO:0007669"/>
    <property type="project" value="TreeGrafter"/>
</dbReference>
<dbReference type="GO" id="GO:0005801">
    <property type="term" value="C:cis-Golgi network"/>
    <property type="evidence" value="ECO:0007669"/>
    <property type="project" value="InterPro"/>
</dbReference>